<dbReference type="EMBL" id="VSSQ01041462">
    <property type="protein sequence ID" value="MPM94894.1"/>
    <property type="molecule type" value="Genomic_DNA"/>
</dbReference>
<accession>A0A645DZD4</accession>
<evidence type="ECO:0000313" key="1">
    <source>
        <dbReference type="EMBL" id="MPM94894.1"/>
    </source>
</evidence>
<proteinExistence type="predicted"/>
<reference evidence="1" key="1">
    <citation type="submission" date="2019-08" db="EMBL/GenBank/DDBJ databases">
        <authorList>
            <person name="Kucharzyk K."/>
            <person name="Murdoch R.W."/>
            <person name="Higgins S."/>
            <person name="Loffler F."/>
        </authorList>
    </citation>
    <scope>NUCLEOTIDE SEQUENCE</scope>
</reference>
<dbReference type="AlphaFoldDB" id="A0A645DZD4"/>
<protein>
    <submittedName>
        <fullName evidence="1">Uncharacterized protein</fullName>
    </submittedName>
</protein>
<comment type="caution">
    <text evidence="1">The sequence shown here is derived from an EMBL/GenBank/DDBJ whole genome shotgun (WGS) entry which is preliminary data.</text>
</comment>
<organism evidence="1">
    <name type="scientific">bioreactor metagenome</name>
    <dbReference type="NCBI Taxonomy" id="1076179"/>
    <lineage>
        <taxon>unclassified sequences</taxon>
        <taxon>metagenomes</taxon>
        <taxon>ecological metagenomes</taxon>
    </lineage>
</organism>
<gene>
    <name evidence="1" type="ORF">SDC9_142043</name>
</gene>
<sequence length="77" mass="9159">MQGFYNDKSMDRTIEYFNRCVVYYFATYVDSITKFRPIYHIKEVDGKFCFLTMKIKDLHKQTVTPIHAEIYAACKDG</sequence>
<name>A0A645DZD4_9ZZZZ</name>